<dbReference type="GO" id="GO:0003677">
    <property type="term" value="F:DNA binding"/>
    <property type="evidence" value="ECO:0007669"/>
    <property type="project" value="UniProtKB-UniRule"/>
</dbReference>
<protein>
    <recommendedName>
        <fullName evidence="12">Homeobox-DDT domain protein RLT2</fullName>
    </recommendedName>
</protein>
<feature type="compositionally biased region" description="Low complexity" evidence="6">
    <location>
        <begin position="1712"/>
        <end position="1722"/>
    </location>
</feature>
<dbReference type="CDD" id="cd00086">
    <property type="entry name" value="homeodomain"/>
    <property type="match status" value="1"/>
</dbReference>
<evidence type="ECO:0000259" key="8">
    <source>
        <dbReference type="PROSITE" id="PS50827"/>
    </source>
</evidence>
<feature type="compositionally biased region" description="Low complexity" evidence="6">
    <location>
        <begin position="1810"/>
        <end position="1819"/>
    </location>
</feature>
<dbReference type="PANTHER" id="PTHR36968">
    <property type="entry name" value="HOMEOBOX-DDT DOMAIN PROTEIN RLT2"/>
    <property type="match status" value="1"/>
</dbReference>
<evidence type="ECO:0000256" key="3">
    <source>
        <dbReference type="ARBA" id="ARBA00023242"/>
    </source>
</evidence>
<feature type="region of interest" description="Disordered" evidence="6">
    <location>
        <begin position="454"/>
        <end position="483"/>
    </location>
</feature>
<evidence type="ECO:0000259" key="9">
    <source>
        <dbReference type="PROSITE" id="PS51913"/>
    </source>
</evidence>
<sequence length="1819" mass="203984">MEIAECGDGKSPPEGWKRAPEGGDKPPKRKMKSPYQLEILEKTYAVETYPSETLRADLSAKTGLSDRQLQMWFCHRRLKDRKYAPVKRAKKEEEPLPPLPVSASEVVIPPVSSSVGPGSAPFAASGGEPRKAMARVSPAISRIGAEISLGKRYYEPPILPPQPPQLSFLELRIISSVEGQLGEPLREDGPILGVDFDPLPPGAFGAPIESDLPAHSTHGHAASLHFLDRLESSGVLTQSKQLVRPYDGKPMKTSALLPSMEHSFLPSSSGVKRKAAGAHAVHAQVTPRALQEYQFLPEQPSIRSESYERVPQSHFYDSPVAAPSSRVPCLPMGNQYVHGNEQVAPAYTFQGQISSSGILSQPAREQLYTSDYDSAQHNSPFRSSTADPLCISHAMGLENTFLPTERRIIRDEDAYRTEKKRKNEEARIAKEVEAHEKRIRKELEKQDILRRKKEEQMRREMERLDRERRKEEERMLREKQREEERFLREQRRENERREKIMLKENRRAEKLRRKEEMRREKEAARLKAANERATARRIAKESMELIDDERLELMELATLRKGLPSIISLDSGTLEQLDSFRGFLGAFPPKSVKLKRPFSVQPWINSEGNVGNLFMVWKFLITFADVFGLWPFTLDEFLQSLHDYDSRLLGEIHVALLKTIVKDIEDVARTPAIATGTNQSSAANPGGGHPQIVEGAYAWGFNICSWQQHLNYLTWPEVLRQFALSAGFGPQLKKRYIERTYLRDDNEVNDGEDVISNLRNGAAAENAVALMQVRGYNHRRRSRHRLTPGTVKFAAFHVLSLEGSKGLTILEVADRIQKSGLRDLTTSKTPEASIAAALSRDVKLFERTAPSTYCVRSAFRKNPADAESVLAAAREKIQAFQSGLSDSEVEKDAEDVDDGERDEDSECDGADDAEVDEISAEPKLNKVVPYTNKVKGVTTVNSVDNGKVLALNHGVRSQNTLRKGDKYFHVESIERSNQASISAVQPAYLRSNRRDYTDLSVEERLNALVALIGVAIEGNSVRVILEERLEAATALKKQMWAEAQLDKRRYKEEHLSKLQYSSLVVFKCELAQPVVGDGSQTPLQQPDCRDGDGKVDFVSNEQFAEAHVLNCISNMPSERMGQELSTNPDSLPAQPYGQATEKLRFQLKSYIGHKAEQLYVYRSLPLGQDRRRNRYWLFSTSASPNDPGSGRIFFESKEGFWRIIDSEENFDALLAALDTRGIRESHLHSMLQRIEATFKEAVKRNKKLINSANNNDFSFRGGTTDLASSPDLNMDFDSSSISHPGVTSDTVDCSTSFSVELGRSKMERTAALKRYRVFLKWMWKECTNPGVLCATRFGKKRCSELLQTCHICYQSYFAEEKHCTSCHRTFKSIHNSDAMFAEHVAICVGKRKIDKDSENHMVDCSLTIGFRLLKAHLSLIEVSIPAESLQPFWTDGYRKTWGVKLNSASSADDFLQLLTLLEGAIKKDYLSSNFETTNELLNSDAVSASSSSVSVSGSVPVLPWIPDATAAVALRLLELDASISYVPQQKMEPQSNPVNFIKLASRFSFAKNASTSEFEPIGASEQVDHQRELRWLDPGSGRRGRGRGSRGGRVGRGRGRGGRGSRLSAPVPRVDFKEESMNCFEKATRKYNRRGRTRGRGRRRGRRSVRPHQRSDKPSFPRPTFFGGFGDGNAFNKEESAEESTRSSGGEEWGIEARKYIEEEEEENTGGSRSQSQSQSQSDDNEQASGDEYDDQVPEFAGRYGESKPMGIMNDDSEEEVDGDVEEDDDSDQGLMEDMEVDVDEEDDEIGDDDEMGDGDGGNVDEDEAASSFSSEYSD</sequence>
<keyword evidence="4 5" id="KW-0371">Homeobox</keyword>
<accession>A0A835PYN2</accession>
<dbReference type="Pfam" id="PF00046">
    <property type="entry name" value="Homeodomain"/>
    <property type="match status" value="1"/>
</dbReference>
<keyword evidence="2" id="KW-0804">Transcription</keyword>
<proteinExistence type="predicted"/>
<gene>
    <name evidence="10" type="ORF">HPP92_023030</name>
</gene>
<feature type="region of interest" description="Disordered" evidence="6">
    <location>
        <begin position="1"/>
        <end position="34"/>
    </location>
</feature>
<evidence type="ECO:0000256" key="6">
    <source>
        <dbReference type="SAM" id="MobiDB-lite"/>
    </source>
</evidence>
<comment type="caution">
    <text evidence="10">The sequence shown here is derived from an EMBL/GenBank/DDBJ whole genome shotgun (WGS) entry which is preliminary data.</text>
</comment>
<dbReference type="GO" id="GO:0006357">
    <property type="term" value="P:regulation of transcription by RNA polymerase II"/>
    <property type="evidence" value="ECO:0007669"/>
    <property type="project" value="InterPro"/>
</dbReference>
<dbReference type="Proteomes" id="UP000639772">
    <property type="component" value="Chromosome 12"/>
</dbReference>
<feature type="compositionally biased region" description="Basic residues" evidence="6">
    <location>
        <begin position="1629"/>
        <end position="1652"/>
    </location>
</feature>
<feature type="region of interest" description="Disordered" evidence="6">
    <location>
        <begin position="1626"/>
        <end position="1819"/>
    </location>
</feature>
<organism evidence="10 11">
    <name type="scientific">Vanilla planifolia</name>
    <name type="common">Vanilla</name>
    <dbReference type="NCBI Taxonomy" id="51239"/>
    <lineage>
        <taxon>Eukaryota</taxon>
        <taxon>Viridiplantae</taxon>
        <taxon>Streptophyta</taxon>
        <taxon>Embryophyta</taxon>
        <taxon>Tracheophyta</taxon>
        <taxon>Spermatophyta</taxon>
        <taxon>Magnoliopsida</taxon>
        <taxon>Liliopsida</taxon>
        <taxon>Asparagales</taxon>
        <taxon>Orchidaceae</taxon>
        <taxon>Vanilloideae</taxon>
        <taxon>Vanilleae</taxon>
        <taxon>Vanilla</taxon>
    </lineage>
</organism>
<keyword evidence="3 4" id="KW-0539">Nucleus</keyword>
<dbReference type="InterPro" id="IPR018501">
    <property type="entry name" value="DDT_dom"/>
</dbReference>
<feature type="compositionally biased region" description="Basic and acidic residues" evidence="6">
    <location>
        <begin position="15"/>
        <end position="26"/>
    </location>
</feature>
<evidence type="ECO:0000313" key="11">
    <source>
        <dbReference type="Proteomes" id="UP000639772"/>
    </source>
</evidence>
<dbReference type="SMART" id="SM00389">
    <property type="entry name" value="HOX"/>
    <property type="match status" value="1"/>
</dbReference>
<feature type="compositionally biased region" description="Basic residues" evidence="6">
    <location>
        <begin position="1582"/>
        <end position="1603"/>
    </location>
</feature>
<evidence type="ECO:0000256" key="1">
    <source>
        <dbReference type="ARBA" id="ARBA00004123"/>
    </source>
</evidence>
<evidence type="ECO:0000259" key="7">
    <source>
        <dbReference type="PROSITE" id="PS50071"/>
    </source>
</evidence>
<evidence type="ECO:0000256" key="4">
    <source>
        <dbReference type="PROSITE-ProRule" id="PRU00108"/>
    </source>
</evidence>
<feature type="compositionally biased region" description="Acidic residues" evidence="6">
    <location>
        <begin position="1755"/>
        <end position="1809"/>
    </location>
</feature>
<evidence type="ECO:0000256" key="5">
    <source>
        <dbReference type="RuleBase" id="RU000682"/>
    </source>
</evidence>
<feature type="domain" description="HTH HARE-type" evidence="9">
    <location>
        <begin position="789"/>
        <end position="858"/>
    </location>
</feature>
<feature type="compositionally biased region" description="Acidic residues" evidence="6">
    <location>
        <begin position="887"/>
        <end position="918"/>
    </location>
</feature>
<name>A0A835PYN2_VANPL</name>
<feature type="DNA-binding region" description="Homeobox" evidence="4">
    <location>
        <begin position="25"/>
        <end position="84"/>
    </location>
</feature>
<reference evidence="10 11" key="1">
    <citation type="journal article" date="2020" name="Nat. Food">
        <title>A phased Vanilla planifolia genome enables genetic improvement of flavour and production.</title>
        <authorList>
            <person name="Hasing T."/>
            <person name="Tang H."/>
            <person name="Brym M."/>
            <person name="Khazi F."/>
            <person name="Huang T."/>
            <person name="Chambers A.H."/>
        </authorList>
    </citation>
    <scope>NUCLEOTIDE SEQUENCE [LARGE SCALE GENOMIC DNA]</scope>
    <source>
        <tissue evidence="10">Leaf</tissue>
    </source>
</reference>
<evidence type="ECO:0000256" key="2">
    <source>
        <dbReference type="ARBA" id="ARBA00023163"/>
    </source>
</evidence>
<dbReference type="PROSITE" id="PS50827">
    <property type="entry name" value="DDT"/>
    <property type="match status" value="1"/>
</dbReference>
<dbReference type="InterPro" id="IPR044977">
    <property type="entry name" value="RLT1-3"/>
</dbReference>
<dbReference type="InterPro" id="IPR028941">
    <property type="entry name" value="WHIM2_dom"/>
</dbReference>
<dbReference type="Pfam" id="PF05066">
    <property type="entry name" value="HARE-HTH"/>
    <property type="match status" value="1"/>
</dbReference>
<keyword evidence="4 5" id="KW-0238">DNA-binding</keyword>
<dbReference type="SUPFAM" id="SSF46689">
    <property type="entry name" value="Homeodomain-like"/>
    <property type="match status" value="1"/>
</dbReference>
<dbReference type="OrthoDB" id="6159439at2759"/>
<dbReference type="Gene3D" id="1.10.10.60">
    <property type="entry name" value="Homeodomain-like"/>
    <property type="match status" value="1"/>
</dbReference>
<dbReference type="EMBL" id="JADCNM010000012">
    <property type="protein sequence ID" value="KAG0459902.1"/>
    <property type="molecule type" value="Genomic_DNA"/>
</dbReference>
<dbReference type="InterPro" id="IPR007759">
    <property type="entry name" value="Asxl_HARE-HTH"/>
</dbReference>
<feature type="domain" description="DDT" evidence="8">
    <location>
        <begin position="607"/>
        <end position="666"/>
    </location>
</feature>
<dbReference type="InterPro" id="IPR001356">
    <property type="entry name" value="HD"/>
</dbReference>
<comment type="subcellular location">
    <subcellularLocation>
        <location evidence="1 4 5">Nucleus</location>
    </subcellularLocation>
</comment>
<dbReference type="GO" id="GO:0005634">
    <property type="term" value="C:nucleus"/>
    <property type="evidence" value="ECO:0007669"/>
    <property type="project" value="UniProtKB-SubCell"/>
</dbReference>
<dbReference type="Pfam" id="PF02791">
    <property type="entry name" value="DDT"/>
    <property type="match status" value="1"/>
</dbReference>
<feature type="region of interest" description="Disordered" evidence="6">
    <location>
        <begin position="1569"/>
        <end position="1614"/>
    </location>
</feature>
<evidence type="ECO:0000313" key="10">
    <source>
        <dbReference type="EMBL" id="KAG0459902.1"/>
    </source>
</evidence>
<feature type="compositionally biased region" description="Basic and acidic residues" evidence="6">
    <location>
        <begin position="1676"/>
        <end position="1685"/>
    </location>
</feature>
<feature type="compositionally biased region" description="Acidic residues" evidence="6">
    <location>
        <begin position="1723"/>
        <end position="1737"/>
    </location>
</feature>
<dbReference type="PROSITE" id="PS50071">
    <property type="entry name" value="HOMEOBOX_2"/>
    <property type="match status" value="1"/>
</dbReference>
<dbReference type="SMART" id="SM00571">
    <property type="entry name" value="DDT"/>
    <property type="match status" value="1"/>
</dbReference>
<dbReference type="InterPro" id="IPR028942">
    <property type="entry name" value="WHIM1_dom"/>
</dbReference>
<evidence type="ECO:0008006" key="12">
    <source>
        <dbReference type="Google" id="ProtNLM"/>
    </source>
</evidence>
<dbReference type="Pfam" id="PF15613">
    <property type="entry name" value="WSD"/>
    <property type="match status" value="1"/>
</dbReference>
<feature type="region of interest" description="Disordered" evidence="6">
    <location>
        <begin position="881"/>
        <end position="918"/>
    </location>
</feature>
<feature type="domain" description="Homeobox" evidence="7">
    <location>
        <begin position="23"/>
        <end position="83"/>
    </location>
</feature>
<dbReference type="PANTHER" id="PTHR36968:SF5">
    <property type="entry name" value="HOMEOBOX-DDT DOMAIN PROTEIN RLT2"/>
    <property type="match status" value="1"/>
</dbReference>
<dbReference type="Pfam" id="PF15612">
    <property type="entry name" value="WHIM1"/>
    <property type="match status" value="1"/>
</dbReference>
<dbReference type="InterPro" id="IPR009057">
    <property type="entry name" value="Homeodomain-like_sf"/>
</dbReference>
<dbReference type="PROSITE" id="PS51913">
    <property type="entry name" value="HTH_HARE"/>
    <property type="match status" value="1"/>
</dbReference>